<keyword evidence="12" id="KW-1185">Reference proteome</keyword>
<keyword evidence="4" id="KW-0548">Nucleotidyltransferase</keyword>
<dbReference type="NCBIfam" id="TIGR01128">
    <property type="entry name" value="holA"/>
    <property type="match status" value="1"/>
</dbReference>
<evidence type="ECO:0000259" key="9">
    <source>
        <dbReference type="Pfam" id="PF06144"/>
    </source>
</evidence>
<dbReference type="InterPro" id="IPR048466">
    <property type="entry name" value="DNA_pol3_delta-like_C"/>
</dbReference>
<dbReference type="EC" id="2.7.7.7" evidence="1"/>
<dbReference type="RefSeq" id="WP_072849433.1">
    <property type="nucleotide sequence ID" value="NZ_FRAH01000009.1"/>
</dbReference>
<dbReference type="Gene3D" id="1.10.8.60">
    <property type="match status" value="1"/>
</dbReference>
<evidence type="ECO:0000256" key="1">
    <source>
        <dbReference type="ARBA" id="ARBA00012417"/>
    </source>
</evidence>
<feature type="domain" description="DNA polymerase III delta N-terminal" evidence="9">
    <location>
        <begin position="17"/>
        <end position="136"/>
    </location>
</feature>
<dbReference type="EMBL" id="FRAH01000009">
    <property type="protein sequence ID" value="SHJ92332.1"/>
    <property type="molecule type" value="Genomic_DNA"/>
</dbReference>
<feature type="domain" description="DNA polymerase III delta subunit-like C-terminal" evidence="10">
    <location>
        <begin position="209"/>
        <end position="329"/>
    </location>
</feature>
<evidence type="ECO:0000313" key="11">
    <source>
        <dbReference type="EMBL" id="SHJ92332.1"/>
    </source>
</evidence>
<dbReference type="InterPro" id="IPR027417">
    <property type="entry name" value="P-loop_NTPase"/>
</dbReference>
<protein>
    <recommendedName>
        <fullName evidence="2">DNA polymerase III subunit delta</fullName>
        <ecNumber evidence="1">2.7.7.7</ecNumber>
    </recommendedName>
</protein>
<dbReference type="InterPro" id="IPR008921">
    <property type="entry name" value="DNA_pol3_clamp-load_cplx_C"/>
</dbReference>
<dbReference type="SUPFAM" id="SSF52540">
    <property type="entry name" value="P-loop containing nucleoside triphosphate hydrolases"/>
    <property type="match status" value="1"/>
</dbReference>
<keyword evidence="5" id="KW-0235">DNA replication</keyword>
<evidence type="ECO:0000256" key="7">
    <source>
        <dbReference type="ARBA" id="ARBA00034754"/>
    </source>
</evidence>
<dbReference type="Pfam" id="PF21694">
    <property type="entry name" value="DNA_pol3_delta_C"/>
    <property type="match status" value="1"/>
</dbReference>
<evidence type="ECO:0000256" key="4">
    <source>
        <dbReference type="ARBA" id="ARBA00022695"/>
    </source>
</evidence>
<keyword evidence="3" id="KW-0808">Transferase</keyword>
<dbReference type="GO" id="GO:0003677">
    <property type="term" value="F:DNA binding"/>
    <property type="evidence" value="ECO:0007669"/>
    <property type="project" value="InterPro"/>
</dbReference>
<name>A0A1M6N9G7_9FIRM</name>
<organism evidence="11 12">
    <name type="scientific">Anaerotignum lactatifermentans DSM 14214</name>
    <dbReference type="NCBI Taxonomy" id="1121323"/>
    <lineage>
        <taxon>Bacteria</taxon>
        <taxon>Bacillati</taxon>
        <taxon>Bacillota</taxon>
        <taxon>Clostridia</taxon>
        <taxon>Lachnospirales</taxon>
        <taxon>Anaerotignaceae</taxon>
        <taxon>Anaerotignum</taxon>
    </lineage>
</organism>
<evidence type="ECO:0000256" key="2">
    <source>
        <dbReference type="ARBA" id="ARBA00017703"/>
    </source>
</evidence>
<evidence type="ECO:0000313" key="12">
    <source>
        <dbReference type="Proteomes" id="UP000183975"/>
    </source>
</evidence>
<keyword evidence="6" id="KW-0239">DNA-directed DNA polymerase</keyword>
<evidence type="ECO:0000256" key="8">
    <source>
        <dbReference type="ARBA" id="ARBA00049244"/>
    </source>
</evidence>
<dbReference type="OrthoDB" id="9775929at2"/>
<evidence type="ECO:0000256" key="5">
    <source>
        <dbReference type="ARBA" id="ARBA00022705"/>
    </source>
</evidence>
<dbReference type="GO" id="GO:0009360">
    <property type="term" value="C:DNA polymerase III complex"/>
    <property type="evidence" value="ECO:0007669"/>
    <property type="project" value="InterPro"/>
</dbReference>
<evidence type="ECO:0000256" key="3">
    <source>
        <dbReference type="ARBA" id="ARBA00022679"/>
    </source>
</evidence>
<dbReference type="InterPro" id="IPR010372">
    <property type="entry name" value="DNA_pol3_delta_N"/>
</dbReference>
<dbReference type="GO" id="GO:0006261">
    <property type="term" value="P:DNA-templated DNA replication"/>
    <property type="evidence" value="ECO:0007669"/>
    <property type="project" value="TreeGrafter"/>
</dbReference>
<reference evidence="11 12" key="1">
    <citation type="submission" date="2016-11" db="EMBL/GenBank/DDBJ databases">
        <authorList>
            <person name="Jaros S."/>
            <person name="Januszkiewicz K."/>
            <person name="Wedrychowicz H."/>
        </authorList>
    </citation>
    <scope>NUCLEOTIDE SEQUENCE [LARGE SCALE GENOMIC DNA]</scope>
    <source>
        <strain evidence="11 12">DSM 14214</strain>
    </source>
</reference>
<dbReference type="Gene3D" id="3.40.50.300">
    <property type="entry name" value="P-loop containing nucleotide triphosphate hydrolases"/>
    <property type="match status" value="1"/>
</dbReference>
<gene>
    <name evidence="11" type="ORF">SAMN02745138_00810</name>
</gene>
<sequence>MKELKKQWKEHQFHKCYLFYGTETYLMKNYEEALVQALLPPGTESMNSDILEGKKATAATIMDAAETLPFLNDKRLVLIRNSEFFHRNGRKEEGERLVEFLKDSPESTCILFVEEKAEKTGKLYKTIAKEGQVVEFAPLKEKEIITWLRKTCASGGVQLSEAMAVLLLRTTDNSMENLQREMDKLIAYKDGTGEITQEDISAVCSVSLEAKVFELVRAMGEKKTEKAISIYSNLLSLKESPYMVLSLLTRQFRMILGSALLSAEGAAQAEIASRLEVRDFAVRDYLRQSKSFSIKELEQALADCLETDLDIKSGRIAEDLAVELLLVKYSSPSFS</sequence>
<comment type="similarity">
    <text evidence="7">Belongs to the DNA polymerase HolA subunit family.</text>
</comment>
<evidence type="ECO:0000256" key="6">
    <source>
        <dbReference type="ARBA" id="ARBA00022932"/>
    </source>
</evidence>
<dbReference type="Gene3D" id="1.20.272.10">
    <property type="match status" value="1"/>
</dbReference>
<comment type="catalytic activity">
    <reaction evidence="8">
        <text>DNA(n) + a 2'-deoxyribonucleoside 5'-triphosphate = DNA(n+1) + diphosphate</text>
        <dbReference type="Rhea" id="RHEA:22508"/>
        <dbReference type="Rhea" id="RHEA-COMP:17339"/>
        <dbReference type="Rhea" id="RHEA-COMP:17340"/>
        <dbReference type="ChEBI" id="CHEBI:33019"/>
        <dbReference type="ChEBI" id="CHEBI:61560"/>
        <dbReference type="ChEBI" id="CHEBI:173112"/>
        <dbReference type="EC" id="2.7.7.7"/>
    </reaction>
</comment>
<dbReference type="GO" id="GO:0003887">
    <property type="term" value="F:DNA-directed DNA polymerase activity"/>
    <property type="evidence" value="ECO:0007669"/>
    <property type="project" value="UniProtKB-KW"/>
</dbReference>
<dbReference type="SUPFAM" id="SSF48019">
    <property type="entry name" value="post-AAA+ oligomerization domain-like"/>
    <property type="match status" value="1"/>
</dbReference>
<dbReference type="PANTHER" id="PTHR34388:SF1">
    <property type="entry name" value="DNA POLYMERASE III SUBUNIT DELTA"/>
    <property type="match status" value="1"/>
</dbReference>
<dbReference type="Pfam" id="PF06144">
    <property type="entry name" value="DNA_pol3_delta"/>
    <property type="match status" value="1"/>
</dbReference>
<dbReference type="Proteomes" id="UP000183975">
    <property type="component" value="Unassembled WGS sequence"/>
</dbReference>
<proteinExistence type="inferred from homology"/>
<dbReference type="PANTHER" id="PTHR34388">
    <property type="entry name" value="DNA POLYMERASE III SUBUNIT DELTA"/>
    <property type="match status" value="1"/>
</dbReference>
<dbReference type="InterPro" id="IPR005790">
    <property type="entry name" value="DNA_polIII_delta"/>
</dbReference>
<evidence type="ECO:0000259" key="10">
    <source>
        <dbReference type="Pfam" id="PF21694"/>
    </source>
</evidence>
<accession>A0A1M6N9G7</accession>
<dbReference type="AlphaFoldDB" id="A0A1M6N9G7"/>